<evidence type="ECO:0000313" key="4">
    <source>
        <dbReference type="EMBL" id="SQB46174.1"/>
    </source>
</evidence>
<dbReference type="AlphaFoldDB" id="A0A2X2X0A6"/>
<keyword evidence="5" id="KW-1185">Reference proteome</keyword>
<proteinExistence type="predicted"/>
<evidence type="ECO:0000313" key="3">
    <source>
        <dbReference type="EMBL" id="SDJ56799.1"/>
    </source>
</evidence>
<keyword evidence="1" id="KW-1133">Transmembrane helix</keyword>
<dbReference type="OrthoDB" id="1260598at2"/>
<gene>
    <name evidence="4" type="ORF">NCTC13492_03237</name>
    <name evidence="3" type="ORF">SAMN05421542_3832</name>
</gene>
<feature type="chain" id="PRO_5016996690" evidence="2">
    <location>
        <begin position="23"/>
        <end position="221"/>
    </location>
</feature>
<evidence type="ECO:0000256" key="1">
    <source>
        <dbReference type="SAM" id="Phobius"/>
    </source>
</evidence>
<evidence type="ECO:0000256" key="2">
    <source>
        <dbReference type="SAM" id="SignalP"/>
    </source>
</evidence>
<name>A0A2X2X0A6_CHRJE</name>
<dbReference type="SUPFAM" id="SSF50242">
    <property type="entry name" value="TIMP-like"/>
    <property type="match status" value="1"/>
</dbReference>
<accession>A0A2X2X0A6</accession>
<protein>
    <submittedName>
        <fullName evidence="3">Tissue inhibitor of metalloproteinase</fullName>
    </submittedName>
</protein>
<evidence type="ECO:0000313" key="5">
    <source>
        <dbReference type="Proteomes" id="UP000199426"/>
    </source>
</evidence>
<dbReference type="EMBL" id="UAWB01000012">
    <property type="protein sequence ID" value="SQB46174.1"/>
    <property type="molecule type" value="Genomic_DNA"/>
</dbReference>
<evidence type="ECO:0000313" key="6">
    <source>
        <dbReference type="Proteomes" id="UP000251670"/>
    </source>
</evidence>
<reference evidence="4 6" key="2">
    <citation type="submission" date="2018-06" db="EMBL/GenBank/DDBJ databases">
        <authorList>
            <consortium name="Pathogen Informatics"/>
            <person name="Doyle S."/>
        </authorList>
    </citation>
    <scope>NUCLEOTIDE SEQUENCE [LARGE SCALE GENOMIC DNA]</scope>
    <source>
        <strain evidence="4 6">NCTC13492</strain>
    </source>
</reference>
<dbReference type="InterPro" id="IPR008993">
    <property type="entry name" value="TIMP-like_OB-fold"/>
</dbReference>
<feature type="signal peptide" evidence="2">
    <location>
        <begin position="1"/>
        <end position="22"/>
    </location>
</feature>
<organism evidence="4 6">
    <name type="scientific">Chryseobacterium jejuense</name>
    <dbReference type="NCBI Taxonomy" id="445960"/>
    <lineage>
        <taxon>Bacteria</taxon>
        <taxon>Pseudomonadati</taxon>
        <taxon>Bacteroidota</taxon>
        <taxon>Flavobacteriia</taxon>
        <taxon>Flavobacteriales</taxon>
        <taxon>Weeksellaceae</taxon>
        <taxon>Chryseobacterium group</taxon>
        <taxon>Chryseobacterium</taxon>
    </lineage>
</organism>
<dbReference type="STRING" id="445960.SAMN05421542_3832"/>
<keyword evidence="1" id="KW-0812">Transmembrane</keyword>
<reference evidence="3 5" key="1">
    <citation type="submission" date="2016-10" db="EMBL/GenBank/DDBJ databases">
        <authorList>
            <person name="Varghese N."/>
            <person name="Submissions S."/>
        </authorList>
    </citation>
    <scope>NUCLEOTIDE SEQUENCE [LARGE SCALE GENOMIC DNA]</scope>
    <source>
        <strain evidence="3 5">DSM 19299</strain>
    </source>
</reference>
<dbReference type="EMBL" id="FNEG01000006">
    <property type="protein sequence ID" value="SDJ56799.1"/>
    <property type="molecule type" value="Genomic_DNA"/>
</dbReference>
<sequence length="221" mass="25621">MKYKFLLLTFFLPLHIFACKCANEPTIKNSFENASLVFIGEVYDILEVPNGFKTSQNTLSKIKIDKVYKADHSDDFYNETATLFHSPLMSCHILFAEKGKYLVFAYIDKGTGLLYSEHCLLQKRWEDLTQQELKELQKLSNDYQLQLKAQDTPVKIVEILDDDPETAKNIIKKLDKEISNINKENKRIMIITTSSIIIIFILLIVVLVLRKKIRVLKKQSD</sequence>
<dbReference type="Proteomes" id="UP000251670">
    <property type="component" value="Unassembled WGS sequence"/>
</dbReference>
<dbReference type="RefSeq" id="WP_089738297.1">
    <property type="nucleotide sequence ID" value="NZ_FNEG01000006.1"/>
</dbReference>
<keyword evidence="2" id="KW-0732">Signal</keyword>
<dbReference type="Proteomes" id="UP000199426">
    <property type="component" value="Unassembled WGS sequence"/>
</dbReference>
<feature type="transmembrane region" description="Helical" evidence="1">
    <location>
        <begin position="188"/>
        <end position="209"/>
    </location>
</feature>
<keyword evidence="1" id="KW-0472">Membrane</keyword>
<dbReference type="Gene3D" id="2.40.50.120">
    <property type="match status" value="1"/>
</dbReference>